<dbReference type="PANTHER" id="PTHR45866:SF1">
    <property type="entry name" value="DNA GYRASE SUBUNIT B, MITOCHONDRIAL"/>
    <property type="match status" value="1"/>
</dbReference>
<proteinExistence type="inferred from homology"/>
<evidence type="ECO:0000256" key="2">
    <source>
        <dbReference type="ARBA" id="ARBA00010708"/>
    </source>
</evidence>
<dbReference type="PROSITE" id="PS50880">
    <property type="entry name" value="TOPRIM"/>
    <property type="match status" value="1"/>
</dbReference>
<evidence type="ECO:0000256" key="7">
    <source>
        <dbReference type="ARBA" id="ARBA00023235"/>
    </source>
</evidence>
<dbReference type="GO" id="GO:0003918">
    <property type="term" value="F:DNA topoisomerase type II (double strand cut, ATP-hydrolyzing) activity"/>
    <property type="evidence" value="ECO:0007669"/>
    <property type="project" value="UniProtKB-EC"/>
</dbReference>
<feature type="domain" description="Toprim" evidence="8">
    <location>
        <begin position="1"/>
        <end position="107"/>
    </location>
</feature>
<dbReference type="Pfam" id="PF01751">
    <property type="entry name" value="Toprim"/>
    <property type="match status" value="1"/>
</dbReference>
<evidence type="ECO:0000256" key="6">
    <source>
        <dbReference type="ARBA" id="ARBA00023125"/>
    </source>
</evidence>
<evidence type="ECO:0000256" key="3">
    <source>
        <dbReference type="ARBA" id="ARBA00022741"/>
    </source>
</evidence>
<dbReference type="PANTHER" id="PTHR45866">
    <property type="entry name" value="DNA GYRASE/TOPOISOMERASE SUBUNIT B"/>
    <property type="match status" value="1"/>
</dbReference>
<dbReference type="InterPro" id="IPR001241">
    <property type="entry name" value="Topo_IIA"/>
</dbReference>
<keyword evidence="4" id="KW-0067">ATP-binding</keyword>
<dbReference type="PRINTS" id="PR00418">
    <property type="entry name" value="TPI2FAMILY"/>
</dbReference>
<reference evidence="9" key="1">
    <citation type="submission" date="2018-05" db="EMBL/GenBank/DDBJ databases">
        <authorList>
            <person name="Lanie J.A."/>
            <person name="Ng W.-L."/>
            <person name="Kazmierczak K.M."/>
            <person name="Andrzejewski T.M."/>
            <person name="Davidsen T.M."/>
            <person name="Wayne K.J."/>
            <person name="Tettelin H."/>
            <person name="Glass J.I."/>
            <person name="Rusch D."/>
            <person name="Podicherti R."/>
            <person name="Tsui H.-C.T."/>
            <person name="Winkler M.E."/>
        </authorList>
    </citation>
    <scope>NUCLEOTIDE SEQUENCE</scope>
</reference>
<dbReference type="InterPro" id="IPR006171">
    <property type="entry name" value="TOPRIM_dom"/>
</dbReference>
<dbReference type="SUPFAM" id="SSF56719">
    <property type="entry name" value="Type II DNA topoisomerase"/>
    <property type="match status" value="1"/>
</dbReference>
<feature type="non-terminal residue" evidence="9">
    <location>
        <position position="1"/>
    </location>
</feature>
<comment type="similarity">
    <text evidence="2">Belongs to the type II topoisomerase GyrB family.</text>
</comment>
<protein>
    <recommendedName>
        <fullName evidence="8">Toprim domain-containing protein</fullName>
    </recommendedName>
</protein>
<dbReference type="InterPro" id="IPR013759">
    <property type="entry name" value="Topo_IIA_B_C"/>
</dbReference>
<organism evidence="9">
    <name type="scientific">marine metagenome</name>
    <dbReference type="NCBI Taxonomy" id="408172"/>
    <lineage>
        <taxon>unclassified sequences</taxon>
        <taxon>metagenomes</taxon>
        <taxon>ecological metagenomes</taxon>
    </lineage>
</organism>
<dbReference type="SMART" id="SM00433">
    <property type="entry name" value="TOP2c"/>
    <property type="match status" value="1"/>
</dbReference>
<keyword evidence="3" id="KW-0547">Nucleotide-binding</keyword>
<dbReference type="Gene3D" id="3.40.50.670">
    <property type="match status" value="1"/>
</dbReference>
<dbReference type="GO" id="GO:0005524">
    <property type="term" value="F:ATP binding"/>
    <property type="evidence" value="ECO:0007669"/>
    <property type="project" value="UniProtKB-KW"/>
</dbReference>
<evidence type="ECO:0000256" key="5">
    <source>
        <dbReference type="ARBA" id="ARBA00023029"/>
    </source>
</evidence>
<evidence type="ECO:0000259" key="8">
    <source>
        <dbReference type="PROSITE" id="PS50880"/>
    </source>
</evidence>
<gene>
    <name evidence="9" type="ORF">METZ01_LOCUS466626</name>
</gene>
<keyword evidence="6" id="KW-0238">DNA-binding</keyword>
<dbReference type="InterPro" id="IPR002288">
    <property type="entry name" value="DNA_gyrase_B_C"/>
</dbReference>
<evidence type="ECO:0000313" key="9">
    <source>
        <dbReference type="EMBL" id="SVE13772.1"/>
    </source>
</evidence>
<dbReference type="EMBL" id="UINC01196664">
    <property type="protein sequence ID" value="SVE13772.1"/>
    <property type="molecule type" value="Genomic_DNA"/>
</dbReference>
<comment type="catalytic activity">
    <reaction evidence="1">
        <text>ATP-dependent breakage, passage and rejoining of double-stranded DNA.</text>
        <dbReference type="EC" id="5.6.2.2"/>
    </reaction>
</comment>
<dbReference type="GO" id="GO:0003677">
    <property type="term" value="F:DNA binding"/>
    <property type="evidence" value="ECO:0007669"/>
    <property type="project" value="UniProtKB-KW"/>
</dbReference>
<keyword evidence="5" id="KW-0799">Topoisomerase</keyword>
<keyword evidence="7" id="KW-0413">Isomerase</keyword>
<evidence type="ECO:0000256" key="1">
    <source>
        <dbReference type="ARBA" id="ARBA00000185"/>
    </source>
</evidence>
<accession>A0A383B1D1</accession>
<dbReference type="GO" id="GO:0006265">
    <property type="term" value="P:DNA topological change"/>
    <property type="evidence" value="ECO:0007669"/>
    <property type="project" value="InterPro"/>
</dbReference>
<dbReference type="AlphaFoldDB" id="A0A383B1D1"/>
<dbReference type="InterPro" id="IPR013760">
    <property type="entry name" value="Topo_IIA-like_dom_sf"/>
</dbReference>
<name>A0A383B1D1_9ZZZZ</name>
<evidence type="ECO:0000256" key="4">
    <source>
        <dbReference type="ARBA" id="ARBA00022840"/>
    </source>
</evidence>
<dbReference type="Pfam" id="PF00986">
    <property type="entry name" value="DNA_gyraseB_C"/>
    <property type="match status" value="1"/>
</dbReference>
<sequence length="210" mass="23531">DSAGGSAKAARERKTQAVFALRGKILNVASATKDKLMSNKELSDLTIALGCGVGEKYDSQSLRYEKVVIMTDADVDGAHIAALLMTFFWREMPNLIRDGHLFLAQPPLYRVSQGANVRYARDDKHLEELRKKEFKGKVEISRFKGLGEMPPKQLKITTMSPESRTLLQIISSPKSHELDSQTVESLMGKKPETRLEFLQQNAQILNQLDI</sequence>
<dbReference type="FunFam" id="3.40.50.670:FF:000001">
    <property type="entry name" value="DNA topoisomerase 2"/>
    <property type="match status" value="1"/>
</dbReference>